<dbReference type="PANTHER" id="PTHR43825">
    <property type="entry name" value="PYRUVATE DEHYDROGENASE E1 COMPONENT"/>
    <property type="match status" value="1"/>
</dbReference>
<sequence length="313" mass="35248">MNFDKLVMRDVFLKNILQSMERNKDIFFVTADFGSPVLDDIRVKYPDRFLNVGIAEQNLINISSGLALEGYRVFAYAIAPFITMRCYEQIRINLALLSSVRPLNVTLIGVGAGYSYVVSGPTHQCYEDISIMRSLPNINIYSPSDSSQTDSVYHHVISQDGINYVRLDAQLLPKLSDVKSNKNNGYRKIASGNSALIISTGYCSHTALEISDQLSKNNKSITIIDLFDLRNFNERSLLAIIKKHKFIFSIEEGFLGRGGLDSIIFNLTKNLDVKYLNFGVNPEYLFEIGSRREIHEKVGIGSKNIIKKINSLI</sequence>
<dbReference type="Pfam" id="PF02780">
    <property type="entry name" value="Transketolase_C"/>
    <property type="match status" value="1"/>
</dbReference>
<dbReference type="HOGENOM" id="CLU_009227_1_1_4"/>
<name>B6BTL4_9PROT</name>
<evidence type="ECO:0000313" key="2">
    <source>
        <dbReference type="EMBL" id="EDZ63927.1"/>
    </source>
</evidence>
<organism evidence="2 3">
    <name type="scientific">beta proteobacterium KB13</name>
    <dbReference type="NCBI Taxonomy" id="314607"/>
    <lineage>
        <taxon>Bacteria</taxon>
        <taxon>Pseudomonadati</taxon>
        <taxon>Pseudomonadota</taxon>
        <taxon>Betaproteobacteria</taxon>
        <taxon>Nitrosomonadales</taxon>
        <taxon>OM43 clade</taxon>
    </lineage>
</organism>
<dbReference type="InterPro" id="IPR051157">
    <property type="entry name" value="PDH/Transketolase"/>
</dbReference>
<keyword evidence="3" id="KW-1185">Reference proteome</keyword>
<proteinExistence type="predicted"/>
<dbReference type="GO" id="GO:0008661">
    <property type="term" value="F:1-deoxy-D-xylulose-5-phosphate synthase activity"/>
    <property type="evidence" value="ECO:0007669"/>
    <property type="project" value="UniProtKB-EC"/>
</dbReference>
<keyword evidence="2" id="KW-0808">Transferase</keyword>
<accession>B6BTL4</accession>
<protein>
    <submittedName>
        <fullName evidence="2">1-deoxy-D-xylulose-5-phosphate synthase, putative</fullName>
        <ecNumber evidence="2">2.2.1.7</ecNumber>
    </submittedName>
</protein>
<feature type="domain" description="Transketolase-like pyrimidine-binding" evidence="1">
    <location>
        <begin position="6"/>
        <end position="174"/>
    </location>
</feature>
<dbReference type="eggNOG" id="COG3958">
    <property type="taxonomic scope" value="Bacteria"/>
</dbReference>
<dbReference type="InterPro" id="IPR029061">
    <property type="entry name" value="THDP-binding"/>
</dbReference>
<dbReference type="STRING" id="314607.KB13_58"/>
<gene>
    <name evidence="2" type="ORF">KB13_58</name>
</gene>
<reference evidence="3" key="1">
    <citation type="journal article" date="2012" name="Stand. Genomic Sci.">
        <title>Genome sequence of strain HIMB624, a cultured representative from the OM43 clade of marine Betaproteobacteria.</title>
        <authorList>
            <person name="Huggett M.J."/>
            <person name="Hayakawa D.H."/>
            <person name="Rappe M.S."/>
        </authorList>
    </citation>
    <scope>NUCLEOTIDE SEQUENCE [LARGE SCALE GENOMIC DNA]</scope>
    <source>
        <strain evidence="3">KB13</strain>
    </source>
</reference>
<dbReference type="InterPro" id="IPR005475">
    <property type="entry name" value="Transketolase-like_Pyr-bd"/>
</dbReference>
<evidence type="ECO:0000259" key="1">
    <source>
        <dbReference type="SMART" id="SM00861"/>
    </source>
</evidence>
<dbReference type="Pfam" id="PF02779">
    <property type="entry name" value="Transket_pyr"/>
    <property type="match status" value="1"/>
</dbReference>
<dbReference type="Gene3D" id="3.40.50.920">
    <property type="match status" value="1"/>
</dbReference>
<dbReference type="EMBL" id="DS995299">
    <property type="protein sequence ID" value="EDZ63927.1"/>
    <property type="molecule type" value="Genomic_DNA"/>
</dbReference>
<dbReference type="CDD" id="cd07033">
    <property type="entry name" value="TPP_PYR_DXS_TK_like"/>
    <property type="match status" value="1"/>
</dbReference>
<dbReference type="AlphaFoldDB" id="B6BTL4"/>
<dbReference type="Proteomes" id="UP000004188">
    <property type="component" value="Unassembled WGS sequence"/>
</dbReference>
<evidence type="ECO:0000313" key="3">
    <source>
        <dbReference type="Proteomes" id="UP000004188"/>
    </source>
</evidence>
<dbReference type="SUPFAM" id="SSF52922">
    <property type="entry name" value="TK C-terminal domain-like"/>
    <property type="match status" value="1"/>
</dbReference>
<dbReference type="SMART" id="SM00861">
    <property type="entry name" value="Transket_pyr"/>
    <property type="match status" value="1"/>
</dbReference>
<dbReference type="InterPro" id="IPR033248">
    <property type="entry name" value="Transketolase_C"/>
</dbReference>
<dbReference type="EC" id="2.2.1.7" evidence="2"/>
<dbReference type="PANTHER" id="PTHR43825:SF5">
    <property type="entry name" value="HYPOTHETICAL TRANSKETOLASE FAMILY PROTEIN"/>
    <property type="match status" value="1"/>
</dbReference>
<dbReference type="InterPro" id="IPR009014">
    <property type="entry name" value="Transketo_C/PFOR_II"/>
</dbReference>
<dbReference type="SUPFAM" id="SSF52518">
    <property type="entry name" value="Thiamin diphosphate-binding fold (THDP-binding)"/>
    <property type="match status" value="1"/>
</dbReference>
<dbReference type="Gene3D" id="3.40.50.970">
    <property type="match status" value="1"/>
</dbReference>